<dbReference type="Pfam" id="PF13511">
    <property type="entry name" value="DUF4124"/>
    <property type="match status" value="1"/>
</dbReference>
<dbReference type="EMBL" id="CP018632">
    <property type="protein sequence ID" value="ASJ70464.1"/>
    <property type="molecule type" value="Genomic_DNA"/>
</dbReference>
<accession>A0A2Z2NTL9</accession>
<dbReference type="RefSeq" id="WP_088916008.1">
    <property type="nucleotide sequence ID" value="NZ_CP018632.1"/>
</dbReference>
<evidence type="ECO:0000256" key="1">
    <source>
        <dbReference type="SAM" id="MobiDB-lite"/>
    </source>
</evidence>
<dbReference type="OrthoDB" id="6079871at2"/>
<organism evidence="3 4">
    <name type="scientific">Granulosicoccus antarcticus IMCC3135</name>
    <dbReference type="NCBI Taxonomy" id="1192854"/>
    <lineage>
        <taxon>Bacteria</taxon>
        <taxon>Pseudomonadati</taxon>
        <taxon>Pseudomonadota</taxon>
        <taxon>Gammaproteobacteria</taxon>
        <taxon>Chromatiales</taxon>
        <taxon>Granulosicoccaceae</taxon>
        <taxon>Granulosicoccus</taxon>
    </lineage>
</organism>
<protein>
    <recommendedName>
        <fullName evidence="2">DUF4124 domain-containing protein</fullName>
    </recommendedName>
</protein>
<proteinExistence type="predicted"/>
<evidence type="ECO:0000313" key="4">
    <source>
        <dbReference type="Proteomes" id="UP000250079"/>
    </source>
</evidence>
<evidence type="ECO:0000313" key="3">
    <source>
        <dbReference type="EMBL" id="ASJ70464.1"/>
    </source>
</evidence>
<evidence type="ECO:0000259" key="2">
    <source>
        <dbReference type="Pfam" id="PF13511"/>
    </source>
</evidence>
<reference evidence="3 4" key="1">
    <citation type="submission" date="2016-12" db="EMBL/GenBank/DDBJ databases">
        <authorList>
            <person name="Song W.-J."/>
            <person name="Kurnit D.M."/>
        </authorList>
    </citation>
    <scope>NUCLEOTIDE SEQUENCE [LARGE SCALE GENOMIC DNA]</scope>
    <source>
        <strain evidence="3 4">IMCC3135</strain>
    </source>
</reference>
<name>A0A2Z2NTL9_9GAMM</name>
<keyword evidence="4" id="KW-1185">Reference proteome</keyword>
<dbReference type="KEGG" id="gai:IMCC3135_01725"/>
<gene>
    <name evidence="3" type="ORF">IMCC3135_01725</name>
</gene>
<sequence>MLWRILAKLLFKVSVPLVLLAGMLSYGHYLRGGDPGALWQGIAGRASDQVASLFSGVRNDASKVTGVLTRGVSQVSGIEGQEGLTQVYMWKDAAGVTHYSTAEPAGVIAKIISVDPNVNVLAPVRAPVASTRQVGGVEPGDTGEPSGQMPGVAGQVLSTRGHDQGGDTEGSTTGADIDPAQLLRMIQAAQK</sequence>
<feature type="domain" description="DUF4124" evidence="2">
    <location>
        <begin position="85"/>
        <end position="127"/>
    </location>
</feature>
<feature type="region of interest" description="Disordered" evidence="1">
    <location>
        <begin position="132"/>
        <end position="179"/>
    </location>
</feature>
<dbReference type="AlphaFoldDB" id="A0A2Z2NTL9"/>
<dbReference type="Proteomes" id="UP000250079">
    <property type="component" value="Chromosome"/>
</dbReference>
<dbReference type="InterPro" id="IPR025392">
    <property type="entry name" value="DUF4124"/>
</dbReference>